<dbReference type="Pfam" id="PF13620">
    <property type="entry name" value="CarboxypepD_reg"/>
    <property type="match status" value="2"/>
</dbReference>
<keyword evidence="1" id="KW-0121">Carboxypeptidase</keyword>
<sequence>MRKGMWFRWLAGAVVVLGLLFMALFPRTDEAPGEPAPRAPSSRAGTLNTWTAAKHAVPAPTGSLRITGEVRDARGPVPGVRVTASRVDAETLSERPCPEALREAPSSDARRLTACAGAELEQEVARLVEAREGEAPVFAETVSAQDGTFALEGLPAGAFALWALGEHGAVLRLDVPAGGEAVELELEEGIQISGTVTEALGRAPIPGARVTVVHEAHTRFFDVLADEQGRFRMGPLPPGRYLEVASAQGWRAGLLRDEVWLDADVEVAFKLHPMRQFEGVVLTPQGLPAPGLTVNLRALFGGADILTARTDEQGHFTFEEVPAVEHHLWVWNAERTAIGEAAVQEKSPKQTLIRMEPCSFLEGTVRDDQGRPLEGVRLEVNRQHLGNAPIPEALTDEAGHYRLGPLLASAMKLSLTRAHFMNKVESIPHRDGVARTWDFTLARAVSVEGSVVDTEGRPLAGVEVRLSPVGVTSRLFRDRASRLDESTVSDEAGRFLLDTEQEGPGRLSASATDFISTEVDVKVPSTEVRVVLQQGASVSGTVVDAKGQPMTDVTLKLWDTTPASGEARSGTVDGQGGFSLRGLKAGHYMLEAWRRTPGMAQSTSRPVELEEHTQAVVALRFEEGRALEGMTVDTFGQPVPGVQVRACLPLDDVPPWQLSVETCDPRSGGGVRSGPDGRFVLKHLVAPTYQLVAWKEDQAFAPARSQGGTADASSLHVVPGGPEIRLVLERRSRLRARVVSTDGSPLPSSLWVHNDGRKQSSDGVFDVVLRDDSKSVVVSAEGFFDLPRSVMVKPGEDVDLGDLVMTRSRKARFIVRDEANPGSMAGVPVSVGMSYEGNPIPFKNPVPPPFFGNLDAEGAVDLDGLPFAPIVITVQLERDQRSQDVALDAYQKVVTVTVPARPR</sequence>
<protein>
    <submittedName>
        <fullName evidence="1">Carboxypeptidase regulatory-like domain-containing protein</fullName>
    </submittedName>
</protein>
<dbReference type="SUPFAM" id="SSF49452">
    <property type="entry name" value="Starch-binding domain-like"/>
    <property type="match status" value="2"/>
</dbReference>
<dbReference type="EMBL" id="RAVZ01000119">
    <property type="protein sequence ID" value="RKG86145.1"/>
    <property type="molecule type" value="Genomic_DNA"/>
</dbReference>
<gene>
    <name evidence="1" type="ORF">D7V88_18455</name>
</gene>
<dbReference type="SUPFAM" id="SSF49464">
    <property type="entry name" value="Carboxypeptidase regulatory domain-like"/>
    <property type="match status" value="2"/>
</dbReference>
<dbReference type="InterPro" id="IPR008969">
    <property type="entry name" value="CarboxyPept-like_regulatory"/>
</dbReference>
<keyword evidence="2" id="KW-1185">Reference proteome</keyword>
<comment type="caution">
    <text evidence="1">The sequence shown here is derived from an EMBL/GenBank/DDBJ whole genome shotgun (WGS) entry which is preliminary data.</text>
</comment>
<organism evidence="1 2">
    <name type="scientific">Corallococcus terminator</name>
    <dbReference type="NCBI Taxonomy" id="2316733"/>
    <lineage>
        <taxon>Bacteria</taxon>
        <taxon>Pseudomonadati</taxon>
        <taxon>Myxococcota</taxon>
        <taxon>Myxococcia</taxon>
        <taxon>Myxococcales</taxon>
        <taxon>Cystobacterineae</taxon>
        <taxon>Myxococcaceae</taxon>
        <taxon>Corallococcus</taxon>
    </lineage>
</organism>
<dbReference type="GO" id="GO:0004180">
    <property type="term" value="F:carboxypeptidase activity"/>
    <property type="evidence" value="ECO:0007669"/>
    <property type="project" value="UniProtKB-KW"/>
</dbReference>
<keyword evidence="1" id="KW-0378">Hydrolase</keyword>
<name>A0A3A8IS48_9BACT</name>
<dbReference type="Proteomes" id="UP000268094">
    <property type="component" value="Unassembled WGS sequence"/>
</dbReference>
<proteinExistence type="predicted"/>
<keyword evidence="1" id="KW-0645">Protease</keyword>
<dbReference type="Gene3D" id="2.60.40.1120">
    <property type="entry name" value="Carboxypeptidase-like, regulatory domain"/>
    <property type="match status" value="3"/>
</dbReference>
<dbReference type="InterPro" id="IPR013784">
    <property type="entry name" value="Carb-bd-like_fold"/>
</dbReference>
<dbReference type="AlphaFoldDB" id="A0A3A8IS48"/>
<dbReference type="GO" id="GO:0030246">
    <property type="term" value="F:carbohydrate binding"/>
    <property type="evidence" value="ECO:0007669"/>
    <property type="project" value="InterPro"/>
</dbReference>
<reference evidence="2" key="1">
    <citation type="submission" date="2018-09" db="EMBL/GenBank/DDBJ databases">
        <authorList>
            <person name="Livingstone P.G."/>
            <person name="Whitworth D.E."/>
        </authorList>
    </citation>
    <scope>NUCLEOTIDE SEQUENCE [LARGE SCALE GENOMIC DNA]</scope>
    <source>
        <strain evidence="2">CA054A</strain>
    </source>
</reference>
<evidence type="ECO:0000313" key="1">
    <source>
        <dbReference type="EMBL" id="RKG86145.1"/>
    </source>
</evidence>
<evidence type="ECO:0000313" key="2">
    <source>
        <dbReference type="Proteomes" id="UP000268094"/>
    </source>
</evidence>
<accession>A0A3A8IS48</accession>